<dbReference type="RefSeq" id="WP_251968480.1">
    <property type="nucleotide sequence ID" value="NZ_CP146284.1"/>
</dbReference>
<dbReference type="EMBL" id="CP146284">
    <property type="protein sequence ID" value="WWV67221.1"/>
    <property type="molecule type" value="Genomic_DNA"/>
</dbReference>
<name>A0ABZ2IMH7_9BACT</name>
<dbReference type="Proteomes" id="UP001320603">
    <property type="component" value="Chromosome"/>
</dbReference>
<protein>
    <submittedName>
        <fullName evidence="1">Uncharacterized protein</fullName>
    </submittedName>
</protein>
<sequence>MNSHEFRQEIESRKPRYLAIYQSFIEIISTKGSKNGGDYIKFGAYYQTYMYAFMIGYKIGQCTPIAGGGETKDFAPIVNWKPIDLVNYILMLIFSEDRDKIGFDWIELEDMSDEECKSSITTIVRRIEGYANTGFEYLYKRFTESKNEFSDPFVYTNILRELSNKQL</sequence>
<gene>
    <name evidence="1" type="ORF">NEE14_004340</name>
</gene>
<proteinExistence type="predicted"/>
<keyword evidence="2" id="KW-1185">Reference proteome</keyword>
<evidence type="ECO:0000313" key="1">
    <source>
        <dbReference type="EMBL" id="WWV67221.1"/>
    </source>
</evidence>
<reference evidence="1 2" key="1">
    <citation type="submission" date="2024-02" db="EMBL/GenBank/DDBJ databases">
        <title>Whole genome sequencing of Parabacteroides sp. AD58.</title>
        <authorList>
            <person name="Chaplin A.V."/>
            <person name="Pikina A.P."/>
            <person name="Sokolova S.R."/>
            <person name="Korostin D.O."/>
            <person name="Efimov B.A."/>
        </authorList>
    </citation>
    <scope>NUCLEOTIDE SEQUENCE [LARGE SCALE GENOMIC DNA]</scope>
    <source>
        <strain evidence="1 2">AD58</strain>
    </source>
</reference>
<evidence type="ECO:0000313" key="2">
    <source>
        <dbReference type="Proteomes" id="UP001320603"/>
    </source>
</evidence>
<organism evidence="1 2">
    <name type="scientific">Parabacteroides absconsus</name>
    <dbReference type="NCBI Taxonomy" id="2951805"/>
    <lineage>
        <taxon>Bacteria</taxon>
        <taxon>Pseudomonadati</taxon>
        <taxon>Bacteroidota</taxon>
        <taxon>Bacteroidia</taxon>
        <taxon>Bacteroidales</taxon>
        <taxon>Tannerellaceae</taxon>
        <taxon>Parabacteroides</taxon>
    </lineage>
</organism>
<accession>A0ABZ2IMH7</accession>